<proteinExistence type="inferred from homology"/>
<gene>
    <name evidence="3" type="ORF">FWI86_07690</name>
    <name evidence="2" type="ORF">FWJ04_07115</name>
</gene>
<evidence type="ECO:0000256" key="1">
    <source>
        <dbReference type="RuleBase" id="RU003860"/>
    </source>
</evidence>
<dbReference type="KEGG" id="ftc:DA46_177"/>
<evidence type="ECO:0000313" key="3">
    <source>
        <dbReference type="EMBL" id="NDS68882.1"/>
    </source>
</evidence>
<dbReference type="eggNOG" id="COG5007">
    <property type="taxonomic scope" value="Bacteria"/>
</dbReference>
<dbReference type="InterPro" id="IPR036065">
    <property type="entry name" value="BolA-like_sf"/>
</dbReference>
<organism evidence="2">
    <name type="scientific">Francisella tularensis subsp. holarctica</name>
    <dbReference type="NCBI Taxonomy" id="119857"/>
    <lineage>
        <taxon>Bacteria</taxon>
        <taxon>Pseudomonadati</taxon>
        <taxon>Pseudomonadota</taxon>
        <taxon>Gammaproteobacteria</taxon>
        <taxon>Thiotrichales</taxon>
        <taxon>Francisellaceae</taxon>
        <taxon>Francisella</taxon>
    </lineage>
</organism>
<dbReference type="HOGENOM" id="CLU_109462_4_1_6"/>
<name>A0A0B3VMX6_FRATU</name>
<dbReference type="InterPro" id="IPR002634">
    <property type="entry name" value="BolA"/>
</dbReference>
<accession>A0A0B3VMX6</accession>
<evidence type="ECO:0000313" key="2">
    <source>
        <dbReference type="EMBL" id="NDR89380.1"/>
    </source>
</evidence>
<reference evidence="2" key="1">
    <citation type="submission" date="2019-08" db="EMBL/GenBank/DDBJ databases">
        <authorList>
            <person name="Busch A."/>
        </authorList>
    </citation>
    <scope>NUCLEOTIDE SEQUENCE</scope>
    <source>
        <strain evidence="3">15T0085</strain>
        <strain evidence="2">17T1429</strain>
    </source>
</reference>
<comment type="similarity">
    <text evidence="1">Belongs to the BolA/IbaG family.</text>
</comment>
<dbReference type="Pfam" id="PF01722">
    <property type="entry name" value="BolA"/>
    <property type="match status" value="1"/>
</dbReference>
<comment type="caution">
    <text evidence="2">The sequence shown here is derived from an EMBL/GenBank/DDBJ whole genome shotgun (WGS) entry which is preliminary data.</text>
</comment>
<dbReference type="EMBL" id="JAAGJP010000057">
    <property type="protein sequence ID" value="NDS68882.1"/>
    <property type="molecule type" value="Genomic_DNA"/>
</dbReference>
<sequence length="78" mass="8854">MTKEQLKDILENSLKNCNADVQSDNNVHFSATIIAEEFNDMPSKVKRQQLVYSKINKYILSGELHAIAMKTIATNEVK</sequence>
<dbReference type="EMBL" id="JAAGKH010000057">
    <property type="protein sequence ID" value="NDR89380.1"/>
    <property type="molecule type" value="Genomic_DNA"/>
</dbReference>
<dbReference type="AlphaFoldDB" id="A0A0B3VMX6"/>
<reference evidence="2" key="2">
    <citation type="submission" date="2020-02" db="EMBL/GenBank/DDBJ databases">
        <title>Using affinity propagation clustering for identifying bacterial clades and subclades with whole-genome sequences of Francisella tularensis.</title>
        <authorList>
            <person name="Homeier-Bachmann T."/>
            <person name="Abdel-Glil M.Y."/>
            <person name="Hackbart A."/>
            <person name="Hotzel H."/>
            <person name="Tomaso H."/>
        </authorList>
    </citation>
    <scope>NUCLEOTIDE SEQUENCE</scope>
    <source>
        <strain evidence="3">15T0085</strain>
        <strain evidence="2">17T1429</strain>
    </source>
</reference>
<dbReference type="RefSeq" id="WP_003018057.1">
    <property type="nucleotide sequence ID" value="NZ_AP023459.1"/>
</dbReference>
<dbReference type="Gene3D" id="3.30.300.90">
    <property type="entry name" value="BolA-like"/>
    <property type="match status" value="1"/>
</dbReference>
<dbReference type="OMA" id="TNCNADI"/>
<dbReference type="PIRSF" id="PIRSF003113">
    <property type="entry name" value="BolA"/>
    <property type="match status" value="1"/>
</dbReference>
<dbReference type="KEGG" id="ftz:CH68_552"/>
<dbReference type="SUPFAM" id="SSF82657">
    <property type="entry name" value="BolA-like"/>
    <property type="match status" value="1"/>
</dbReference>
<dbReference type="KEGG" id="ftv:CH67_819"/>
<protein>
    <submittedName>
        <fullName evidence="2">BolA/IbaG family iron-sulfur metabolism protein</fullName>
    </submittedName>
</protein>